<feature type="compositionally biased region" description="Low complexity" evidence="1">
    <location>
        <begin position="115"/>
        <end position="124"/>
    </location>
</feature>
<reference evidence="2" key="1">
    <citation type="submission" date="2021-09" db="EMBL/GenBank/DDBJ databases">
        <authorList>
            <consortium name="Pathogen Informatics"/>
        </authorList>
    </citation>
    <scope>NUCLEOTIDE SEQUENCE</scope>
</reference>
<dbReference type="AlphaFoldDB" id="A0A8J2MDF1"/>
<name>A0A8J2MDF1_9BILA</name>
<gene>
    <name evidence="2" type="ORF">CJOHNSTONI_LOCUS10336</name>
</gene>
<feature type="region of interest" description="Disordered" evidence="1">
    <location>
        <begin position="94"/>
        <end position="126"/>
    </location>
</feature>
<evidence type="ECO:0000256" key="1">
    <source>
        <dbReference type="SAM" id="MobiDB-lite"/>
    </source>
</evidence>
<feature type="region of interest" description="Disordered" evidence="1">
    <location>
        <begin position="1"/>
        <end position="28"/>
    </location>
</feature>
<dbReference type="OrthoDB" id="5806033at2759"/>
<evidence type="ECO:0000313" key="3">
    <source>
        <dbReference type="Proteomes" id="UP000746747"/>
    </source>
</evidence>
<accession>A0A8J2MDF1</accession>
<keyword evidence="3" id="KW-1185">Reference proteome</keyword>
<comment type="caution">
    <text evidence="2">The sequence shown here is derived from an EMBL/GenBank/DDBJ whole genome shotgun (WGS) entry which is preliminary data.</text>
</comment>
<proteinExistence type="predicted"/>
<organism evidence="2 3">
    <name type="scientific">Cercopithifilaria johnstoni</name>
    <dbReference type="NCBI Taxonomy" id="2874296"/>
    <lineage>
        <taxon>Eukaryota</taxon>
        <taxon>Metazoa</taxon>
        <taxon>Ecdysozoa</taxon>
        <taxon>Nematoda</taxon>
        <taxon>Chromadorea</taxon>
        <taxon>Rhabditida</taxon>
        <taxon>Spirurina</taxon>
        <taxon>Spiruromorpha</taxon>
        <taxon>Filarioidea</taxon>
        <taxon>Onchocercidae</taxon>
        <taxon>Cercopithifilaria</taxon>
    </lineage>
</organism>
<evidence type="ECO:0000313" key="2">
    <source>
        <dbReference type="EMBL" id="CAG9540865.1"/>
    </source>
</evidence>
<protein>
    <submittedName>
        <fullName evidence="2">Uncharacterized protein</fullName>
    </submittedName>
</protein>
<feature type="compositionally biased region" description="Low complexity" evidence="1">
    <location>
        <begin position="1"/>
        <end position="27"/>
    </location>
</feature>
<feature type="compositionally biased region" description="Basic and acidic residues" evidence="1">
    <location>
        <begin position="95"/>
        <end position="114"/>
    </location>
</feature>
<sequence>MTLFNNYNTNDGMADNNNGNDNNSGRNSIEFTAATNSVRPSCSNINVMVESGLKWKTNVVPGCTTSSTVTLPRRDFHFKRIEVEEAPKWFVWPKRNKESSKSSRNEKNMSHEKSSSSSGNNSISRPDILLPQRITNLTNANNNRQHNLNYMALAQSENDNTVMVQSGARQHHELHYRNVIGTELINTPNSQPSSHIMRCHIATTVDSEQCIAGSAPTISQTFKILSISKKPLENCDDDDLDLTNSVISNCRQSHSQPTVLLSQSATAGDTVKEVH</sequence>
<dbReference type="Proteomes" id="UP000746747">
    <property type="component" value="Unassembled WGS sequence"/>
</dbReference>
<dbReference type="EMBL" id="CAKAEH010002040">
    <property type="protein sequence ID" value="CAG9540865.1"/>
    <property type="molecule type" value="Genomic_DNA"/>
</dbReference>